<proteinExistence type="predicted"/>
<evidence type="ECO:0000313" key="1">
    <source>
        <dbReference type="EMBL" id="SDC83938.1"/>
    </source>
</evidence>
<gene>
    <name evidence="1" type="ORF">SAMN05216576_107106</name>
</gene>
<dbReference type="AlphaFoldDB" id="A0A1G6PV69"/>
<name>A0A1G6PV69_9GAMM</name>
<dbReference type="Proteomes" id="UP000199467">
    <property type="component" value="Unassembled WGS sequence"/>
</dbReference>
<reference evidence="2" key="1">
    <citation type="submission" date="2016-10" db="EMBL/GenBank/DDBJ databases">
        <authorList>
            <person name="Varghese N."/>
            <person name="Submissions S."/>
        </authorList>
    </citation>
    <scope>NUCLEOTIDE SEQUENCE [LARGE SCALE GENOMIC DNA]</scope>
    <source>
        <strain evidence="2">DSM 26382</strain>
    </source>
</reference>
<organism evidence="1 2">
    <name type="scientific">Ectopseudomonas chengduensis</name>
    <dbReference type="NCBI Taxonomy" id="489632"/>
    <lineage>
        <taxon>Bacteria</taxon>
        <taxon>Pseudomonadati</taxon>
        <taxon>Pseudomonadota</taxon>
        <taxon>Gammaproteobacteria</taxon>
        <taxon>Pseudomonadales</taxon>
        <taxon>Pseudomonadaceae</taxon>
        <taxon>Ectopseudomonas</taxon>
    </lineage>
</organism>
<protein>
    <submittedName>
        <fullName evidence="1">Uncharacterized protein</fullName>
    </submittedName>
</protein>
<dbReference type="EMBL" id="FMZQ01000007">
    <property type="protein sequence ID" value="SDC83938.1"/>
    <property type="molecule type" value="Genomic_DNA"/>
</dbReference>
<sequence length="89" mass="9391">MKNARYALAVAFSALVTGCAAQPEKELASLSPASDVHEGTQRILQFAAGYCKGMADKHGADFATCFKQQTDLAIAQIEAQAANQAEQSN</sequence>
<dbReference type="RefSeq" id="WP_017362267.1">
    <property type="nucleotide sequence ID" value="NZ_FMZQ01000007.1"/>
</dbReference>
<keyword evidence="2" id="KW-1185">Reference proteome</keyword>
<evidence type="ECO:0000313" key="2">
    <source>
        <dbReference type="Proteomes" id="UP000199467"/>
    </source>
</evidence>
<dbReference type="GeneID" id="57609096"/>
<dbReference type="PROSITE" id="PS51257">
    <property type="entry name" value="PROKAR_LIPOPROTEIN"/>
    <property type="match status" value="1"/>
</dbReference>
<accession>A0A1G6PV69</accession>